<evidence type="ECO:0000313" key="3">
    <source>
        <dbReference type="Proteomes" id="UP000438448"/>
    </source>
</evidence>
<comment type="caution">
    <text evidence="2">The sequence shown here is derived from an EMBL/GenBank/DDBJ whole genome shotgun (WGS) entry which is preliminary data.</text>
</comment>
<keyword evidence="1" id="KW-0812">Transmembrane</keyword>
<dbReference type="EMBL" id="WEGK01000035">
    <property type="protein sequence ID" value="MQY24405.1"/>
    <property type="molecule type" value="Genomic_DNA"/>
</dbReference>
<evidence type="ECO:0000313" key="2">
    <source>
        <dbReference type="EMBL" id="MQY24405.1"/>
    </source>
</evidence>
<protein>
    <submittedName>
        <fullName evidence="2">Uncharacterized protein</fullName>
    </submittedName>
</protein>
<dbReference type="AlphaFoldDB" id="A0A7K0DF34"/>
<evidence type="ECO:0000256" key="1">
    <source>
        <dbReference type="SAM" id="Phobius"/>
    </source>
</evidence>
<dbReference type="Proteomes" id="UP000438448">
    <property type="component" value="Unassembled WGS sequence"/>
</dbReference>
<feature type="transmembrane region" description="Helical" evidence="1">
    <location>
        <begin position="36"/>
        <end position="59"/>
    </location>
</feature>
<name>A0A7K0DF34_9NOCA</name>
<proteinExistence type="predicted"/>
<keyword evidence="1" id="KW-1133">Transmembrane helix</keyword>
<sequence>MGEILTDTELFGGLGQERVRILGIVVADGSRGGVRLLVAAFGVGIFRLVVVLLSGELLVGGDRFIL</sequence>
<gene>
    <name evidence="2" type="ORF">NRB20_75400</name>
</gene>
<organism evidence="2 3">
    <name type="scientific">Nocardia macrotermitis</name>
    <dbReference type="NCBI Taxonomy" id="2585198"/>
    <lineage>
        <taxon>Bacteria</taxon>
        <taxon>Bacillati</taxon>
        <taxon>Actinomycetota</taxon>
        <taxon>Actinomycetes</taxon>
        <taxon>Mycobacteriales</taxon>
        <taxon>Nocardiaceae</taxon>
        <taxon>Nocardia</taxon>
    </lineage>
</organism>
<accession>A0A7K0DF34</accession>
<keyword evidence="3" id="KW-1185">Reference proteome</keyword>
<reference evidence="2 3" key="1">
    <citation type="submission" date="2019-10" db="EMBL/GenBank/DDBJ databases">
        <title>Nocardia macrotermitis sp. nov. and Nocardia aurantia sp. nov., isolated from the gut of fungus growing-termite Macrotermes natalensis.</title>
        <authorList>
            <person name="Benndorf R."/>
            <person name="Schwitalla J."/>
            <person name="Martin K."/>
            <person name="De Beer W."/>
            <person name="Kaster A.-K."/>
            <person name="Vollmers J."/>
            <person name="Poulsen M."/>
            <person name="Beemelmanns C."/>
        </authorList>
    </citation>
    <scope>NUCLEOTIDE SEQUENCE [LARGE SCALE GENOMIC DNA]</scope>
    <source>
        <strain evidence="2 3">RB20</strain>
    </source>
</reference>
<keyword evidence="1" id="KW-0472">Membrane</keyword>